<gene>
    <name evidence="1" type="ORF">KI387_039444</name>
</gene>
<feature type="non-terminal residue" evidence="1">
    <location>
        <position position="1"/>
    </location>
</feature>
<dbReference type="Proteomes" id="UP000824469">
    <property type="component" value="Unassembled WGS sequence"/>
</dbReference>
<evidence type="ECO:0000313" key="1">
    <source>
        <dbReference type="EMBL" id="KAH9295856.1"/>
    </source>
</evidence>
<sequence>VVMGLDTDEDIGVGRLLGIEMVLVVGTGSDVGRDDEEQSISIGMVRVDLVNENTGLILELSSGNICI</sequence>
<proteinExistence type="predicted"/>
<dbReference type="EMBL" id="JAHRHJ020000011">
    <property type="protein sequence ID" value="KAH9295856.1"/>
    <property type="molecule type" value="Genomic_DNA"/>
</dbReference>
<reference evidence="1 2" key="1">
    <citation type="journal article" date="2021" name="Nat. Plants">
        <title>The Taxus genome provides insights into paclitaxel biosynthesis.</title>
        <authorList>
            <person name="Xiong X."/>
            <person name="Gou J."/>
            <person name="Liao Q."/>
            <person name="Li Y."/>
            <person name="Zhou Q."/>
            <person name="Bi G."/>
            <person name="Li C."/>
            <person name="Du R."/>
            <person name="Wang X."/>
            <person name="Sun T."/>
            <person name="Guo L."/>
            <person name="Liang H."/>
            <person name="Lu P."/>
            <person name="Wu Y."/>
            <person name="Zhang Z."/>
            <person name="Ro D.K."/>
            <person name="Shang Y."/>
            <person name="Huang S."/>
            <person name="Yan J."/>
        </authorList>
    </citation>
    <scope>NUCLEOTIDE SEQUENCE [LARGE SCALE GENOMIC DNA]</scope>
    <source>
        <strain evidence="1">Ta-2019</strain>
    </source>
</reference>
<organism evidence="1 2">
    <name type="scientific">Taxus chinensis</name>
    <name type="common">Chinese yew</name>
    <name type="synonym">Taxus wallichiana var. chinensis</name>
    <dbReference type="NCBI Taxonomy" id="29808"/>
    <lineage>
        <taxon>Eukaryota</taxon>
        <taxon>Viridiplantae</taxon>
        <taxon>Streptophyta</taxon>
        <taxon>Embryophyta</taxon>
        <taxon>Tracheophyta</taxon>
        <taxon>Spermatophyta</taxon>
        <taxon>Pinopsida</taxon>
        <taxon>Pinidae</taxon>
        <taxon>Conifers II</taxon>
        <taxon>Cupressales</taxon>
        <taxon>Taxaceae</taxon>
        <taxon>Taxus</taxon>
    </lineage>
</organism>
<name>A0AA38FC18_TAXCH</name>
<evidence type="ECO:0000313" key="2">
    <source>
        <dbReference type="Proteomes" id="UP000824469"/>
    </source>
</evidence>
<comment type="caution">
    <text evidence="1">The sequence shown here is derived from an EMBL/GenBank/DDBJ whole genome shotgun (WGS) entry which is preliminary data.</text>
</comment>
<dbReference type="AlphaFoldDB" id="A0AA38FC18"/>
<accession>A0AA38FC18</accession>
<protein>
    <submittedName>
        <fullName evidence="1">Uncharacterized protein</fullName>
    </submittedName>
</protein>
<keyword evidence="2" id="KW-1185">Reference proteome</keyword>